<protein>
    <recommendedName>
        <fullName evidence="5">GTD-binding domain-containing protein</fullName>
    </recommendedName>
</protein>
<evidence type="ECO:0000256" key="1">
    <source>
        <dbReference type="ARBA" id="ARBA00004370"/>
    </source>
</evidence>
<evidence type="ECO:0000256" key="2">
    <source>
        <dbReference type="ARBA" id="ARBA00022692"/>
    </source>
</evidence>
<keyword evidence="2" id="KW-0812">Transmembrane</keyword>
<gene>
    <name evidence="6" type="ORF">DCAR_0309915</name>
</gene>
<name>A0AAF0WLB0_DAUCS</name>
<dbReference type="InterPro" id="IPR007656">
    <property type="entry name" value="GTD-bd"/>
</dbReference>
<comment type="subcellular location">
    <subcellularLocation>
        <location evidence="1">Membrane</location>
    </subcellularLocation>
</comment>
<dbReference type="Pfam" id="PF04576">
    <property type="entry name" value="Zein-binding"/>
    <property type="match status" value="1"/>
</dbReference>
<dbReference type="PANTHER" id="PTHR31422:SF0">
    <property type="entry name" value="MYOSIN-BINDING PROTEIN 7"/>
    <property type="match status" value="1"/>
</dbReference>
<accession>A0AAF0WLB0</accession>
<reference evidence="6" key="1">
    <citation type="journal article" date="2016" name="Nat. Genet.">
        <title>A high-quality carrot genome assembly provides new insights into carotenoid accumulation and asterid genome evolution.</title>
        <authorList>
            <person name="Iorizzo M."/>
            <person name="Ellison S."/>
            <person name="Senalik D."/>
            <person name="Zeng P."/>
            <person name="Satapoomin P."/>
            <person name="Huang J."/>
            <person name="Bowman M."/>
            <person name="Iovene M."/>
            <person name="Sanseverino W."/>
            <person name="Cavagnaro P."/>
            <person name="Yildiz M."/>
            <person name="Macko-Podgorni A."/>
            <person name="Moranska E."/>
            <person name="Grzebelus E."/>
            <person name="Grzebelus D."/>
            <person name="Ashrafi H."/>
            <person name="Zheng Z."/>
            <person name="Cheng S."/>
            <person name="Spooner D."/>
            <person name="Van Deynze A."/>
            <person name="Simon P."/>
        </authorList>
    </citation>
    <scope>NUCLEOTIDE SEQUENCE</scope>
    <source>
        <tissue evidence="6">Leaf</tissue>
    </source>
</reference>
<keyword evidence="4" id="KW-0472">Membrane</keyword>
<dbReference type="Proteomes" id="UP000077755">
    <property type="component" value="Chromosome 3"/>
</dbReference>
<reference evidence="6" key="2">
    <citation type="submission" date="2022-03" db="EMBL/GenBank/DDBJ databases">
        <title>Draft title - Genomic analysis of global carrot germplasm unveils the trajectory of domestication and the origin of high carotenoid orange carrot.</title>
        <authorList>
            <person name="Iorizzo M."/>
            <person name="Ellison S."/>
            <person name="Senalik D."/>
            <person name="Macko-Podgorni A."/>
            <person name="Grzebelus D."/>
            <person name="Bostan H."/>
            <person name="Rolling W."/>
            <person name="Curaba J."/>
            <person name="Simon P."/>
        </authorList>
    </citation>
    <scope>NUCLEOTIDE SEQUENCE</scope>
    <source>
        <tissue evidence="6">Leaf</tissue>
    </source>
</reference>
<dbReference type="GO" id="GO:0080115">
    <property type="term" value="F:myosin XI tail binding"/>
    <property type="evidence" value="ECO:0007669"/>
    <property type="project" value="UniProtKB-ARBA"/>
</dbReference>
<dbReference type="PROSITE" id="PS51775">
    <property type="entry name" value="GTD_BINDING"/>
    <property type="match status" value="1"/>
</dbReference>
<dbReference type="EMBL" id="CP093345">
    <property type="protein sequence ID" value="WOG90671.1"/>
    <property type="molecule type" value="Genomic_DNA"/>
</dbReference>
<feature type="domain" description="GTD-binding" evidence="5">
    <location>
        <begin position="1"/>
        <end position="85"/>
    </location>
</feature>
<evidence type="ECO:0000313" key="6">
    <source>
        <dbReference type="EMBL" id="WOG90671.1"/>
    </source>
</evidence>
<dbReference type="PANTHER" id="PTHR31422">
    <property type="entry name" value="BNAANNG28530D PROTEIN"/>
    <property type="match status" value="1"/>
</dbReference>
<keyword evidence="3" id="KW-1133">Transmembrane helix</keyword>
<proteinExistence type="predicted"/>
<sequence>MQLRIFQRKRREVHLQQTSAADEAMSKILGLQRENAVPEMETRQCKLFAEERLVHVGHEIVVLEGMLYKRNTIQLFVRFRHINLT</sequence>
<organism evidence="6 7">
    <name type="scientific">Daucus carota subsp. sativus</name>
    <name type="common">Carrot</name>
    <dbReference type="NCBI Taxonomy" id="79200"/>
    <lineage>
        <taxon>Eukaryota</taxon>
        <taxon>Viridiplantae</taxon>
        <taxon>Streptophyta</taxon>
        <taxon>Embryophyta</taxon>
        <taxon>Tracheophyta</taxon>
        <taxon>Spermatophyta</taxon>
        <taxon>Magnoliopsida</taxon>
        <taxon>eudicotyledons</taxon>
        <taxon>Gunneridae</taxon>
        <taxon>Pentapetalae</taxon>
        <taxon>asterids</taxon>
        <taxon>campanulids</taxon>
        <taxon>Apiales</taxon>
        <taxon>Apiaceae</taxon>
        <taxon>Apioideae</taxon>
        <taxon>Scandiceae</taxon>
        <taxon>Daucinae</taxon>
        <taxon>Daucus</taxon>
        <taxon>Daucus sect. Daucus</taxon>
    </lineage>
</organism>
<evidence type="ECO:0000256" key="4">
    <source>
        <dbReference type="ARBA" id="ARBA00023136"/>
    </source>
</evidence>
<evidence type="ECO:0000256" key="3">
    <source>
        <dbReference type="ARBA" id="ARBA00022989"/>
    </source>
</evidence>
<evidence type="ECO:0000313" key="7">
    <source>
        <dbReference type="Proteomes" id="UP000077755"/>
    </source>
</evidence>
<keyword evidence="7" id="KW-1185">Reference proteome</keyword>
<dbReference type="AlphaFoldDB" id="A0AAF0WLB0"/>
<dbReference type="GO" id="GO:0016020">
    <property type="term" value="C:membrane"/>
    <property type="evidence" value="ECO:0007669"/>
    <property type="project" value="UniProtKB-SubCell"/>
</dbReference>
<evidence type="ECO:0000259" key="5">
    <source>
        <dbReference type="PROSITE" id="PS51775"/>
    </source>
</evidence>